<dbReference type="RefSeq" id="XP_002541585.1">
    <property type="nucleotide sequence ID" value="XM_002541539.1"/>
</dbReference>
<dbReference type="KEGG" id="ure:UREG_01101"/>
<accession>C4JG21</accession>
<feature type="region of interest" description="Disordered" evidence="1">
    <location>
        <begin position="373"/>
        <end position="394"/>
    </location>
</feature>
<dbReference type="eggNOG" id="ENOG502ST7S">
    <property type="taxonomic scope" value="Eukaryota"/>
</dbReference>
<dbReference type="GeneID" id="8440350"/>
<reference evidence="3" key="1">
    <citation type="journal article" date="2009" name="Genome Res.">
        <title>Comparative genomic analyses of the human fungal pathogens Coccidioides and their relatives.</title>
        <authorList>
            <person name="Sharpton T.J."/>
            <person name="Stajich J.E."/>
            <person name="Rounsley S.D."/>
            <person name="Gardner M.J."/>
            <person name="Wortman J.R."/>
            <person name="Jordar V.S."/>
            <person name="Maiti R."/>
            <person name="Kodira C.D."/>
            <person name="Neafsey D.E."/>
            <person name="Zeng Q."/>
            <person name="Hung C.-Y."/>
            <person name="McMahan C."/>
            <person name="Muszewska A."/>
            <person name="Grynberg M."/>
            <person name="Mandel M.A."/>
            <person name="Kellner E.M."/>
            <person name="Barker B.M."/>
            <person name="Galgiani J.N."/>
            <person name="Orbach M.J."/>
            <person name="Kirkland T.N."/>
            <person name="Cole G.T."/>
            <person name="Henn M.R."/>
            <person name="Birren B.W."/>
            <person name="Taylor J.W."/>
        </authorList>
    </citation>
    <scope>NUCLEOTIDE SEQUENCE [LARGE SCALE GENOMIC DNA]</scope>
    <source>
        <strain evidence="3">UAMH 1704</strain>
    </source>
</reference>
<evidence type="ECO:0000313" key="2">
    <source>
        <dbReference type="EMBL" id="EEP76252.1"/>
    </source>
</evidence>
<feature type="compositionally biased region" description="Basic residues" evidence="1">
    <location>
        <begin position="381"/>
        <end position="391"/>
    </location>
</feature>
<organism evidence="2 3">
    <name type="scientific">Uncinocarpus reesii (strain UAMH 1704)</name>
    <dbReference type="NCBI Taxonomy" id="336963"/>
    <lineage>
        <taxon>Eukaryota</taxon>
        <taxon>Fungi</taxon>
        <taxon>Dikarya</taxon>
        <taxon>Ascomycota</taxon>
        <taxon>Pezizomycotina</taxon>
        <taxon>Eurotiomycetes</taxon>
        <taxon>Eurotiomycetidae</taxon>
        <taxon>Onygenales</taxon>
        <taxon>Onygenaceae</taxon>
        <taxon>Uncinocarpus</taxon>
    </lineage>
</organism>
<evidence type="ECO:0000256" key="1">
    <source>
        <dbReference type="SAM" id="MobiDB-lite"/>
    </source>
</evidence>
<feature type="region of interest" description="Disordered" evidence="1">
    <location>
        <begin position="553"/>
        <end position="587"/>
    </location>
</feature>
<sequence length="706" mass="77865">MPLSWPPSNPGDNIIFSWHGPGSYLAWLLTAHATSLSSIRYAKCRKGNPETRARGYAAVPVRCPLERFEEYPYEAIEHRPSTERVLVYCVTQLVFGIVLLAKRQSLWPGNSSRLTDLDQRKSVHGAPDSPKHFPSLLSSTRRGHDGAMRHLASVIHFLFSNARLAQTHTRFSVCRFPVRWTSHASHPRYRERLEQVPVGSSGSISLRVIEPPNVPAGQKSKVLLYLPPGLLFTHSDDVSRAISTAGQQPSIDSAQLLASTSLCTTVTVNYRLGSQIDENGKQTSFKFPIPVHDTLAGFDWILRNLDPSSINVFGKHIGGSLALMLALTEPRLIAGVAAQDPICDWVGLDDYCIIESGERDVLQREKDFGAFGAGDHYASDHKKRGRRKRPPKPVPTDLVSLLIARNSLFHAPQNYFDSFASPTLFLRSSGKYCPTRFPAVFTGPNYPIPVVQPPEESDMWVLTASILEDMEATRNVSESAKHFIRRRKTLARWPPVGSDYGAFSNTGYKNGASNTVVLPNVRIFVHSNLTPAEAHPHADSADTLHSKLEKMALDSDSSAASENSEVPSTTNHQSRQSSPRGSLPDVKKIGEETVLAAQGAEMVELMRSACFWGREKGFGESRVKLIRVPYDHASTRAGIKEGEEDSSSMALPECGVSARNELGRTEQRPSIPIEEQAGEWFRDLGGTYPAWVGGYGEYTLSKVDSG</sequence>
<name>C4JG21_UNCRE</name>
<dbReference type="OMA" id="WTSHASH"/>
<evidence type="ECO:0000313" key="3">
    <source>
        <dbReference type="Proteomes" id="UP000002058"/>
    </source>
</evidence>
<gene>
    <name evidence="2" type="ORF">UREG_01101</name>
</gene>
<dbReference type="InterPro" id="IPR029058">
    <property type="entry name" value="AB_hydrolase_fold"/>
</dbReference>
<feature type="compositionally biased region" description="Polar residues" evidence="1">
    <location>
        <begin position="566"/>
        <end position="580"/>
    </location>
</feature>
<dbReference type="InParanoid" id="C4JG21"/>
<dbReference type="HOGENOM" id="CLU_021214_1_0_1"/>
<dbReference type="VEuPathDB" id="FungiDB:UREG_01101"/>
<protein>
    <submittedName>
        <fullName evidence="2">Uncharacterized protein</fullName>
    </submittedName>
</protein>
<keyword evidence="3" id="KW-1185">Reference proteome</keyword>
<feature type="compositionally biased region" description="Low complexity" evidence="1">
    <location>
        <begin position="554"/>
        <end position="565"/>
    </location>
</feature>
<dbReference type="Proteomes" id="UP000002058">
    <property type="component" value="Unassembled WGS sequence"/>
</dbReference>
<dbReference type="Gene3D" id="3.40.50.1820">
    <property type="entry name" value="alpha/beta hydrolase"/>
    <property type="match status" value="1"/>
</dbReference>
<dbReference type="STRING" id="336963.C4JG21"/>
<dbReference type="SUPFAM" id="SSF53474">
    <property type="entry name" value="alpha/beta-Hydrolases"/>
    <property type="match status" value="1"/>
</dbReference>
<dbReference type="EMBL" id="CH476615">
    <property type="protein sequence ID" value="EEP76252.1"/>
    <property type="molecule type" value="Genomic_DNA"/>
</dbReference>
<proteinExistence type="predicted"/>
<dbReference type="OrthoDB" id="5396420at2759"/>
<dbReference type="AlphaFoldDB" id="C4JG21"/>